<dbReference type="Proteomes" id="UP000694864">
    <property type="component" value="Chromosome 2"/>
</dbReference>
<sequence>MPRSTRHKSSKHKDAAAAKEYSDSEKESSLKEKKSKEEIASSVRVSKESGSGDKRKEYYDSVNGEYYEEYTSSSSKRRKGKSGDSGGSDRWNGKDDEKGESSKKVKSSSEKSSRRRDDGDGEETKKSSGKSDGKHRESSRRESKDSEKEREREKDRKYKEGKSDKLYDGDDHHKSKGGSDKTESKAQDYARSPGTENYTEKRSRRKKDDHGAGDKHQDNSDDVGDRLDDYIKDGKQKGEKRDKYREDKEEDIKQKGDKQRDDRPTKEHPKSDEKLLRDESKKKSKIQDTDHGHEPDSELEGYHDRERHRDYERESDRNDRDRERVRDRDRDYERDRDHRDRDRERDRDRRDYEHDRYHERDWDRDRSRDRDRDHDRDRTHDREKDRGSRDYYHDGKRSKSDRERDNDRDVSRLDDQSGRYKERREGRRSPDYQDYQEVTLGSRSNRAEPDGDTIRSERQLSSAVVQDENGNVSDQITKGGSSREAAELSGGSERGIRHKVSEKTAKMEDGVLGEFPAERSSAAKASPRPMVERSPSATSLDRRYNNRGGLRRSLEVEESGHRNNGRDYSATEEERLLVDETSQAELSFSNKTNQNHSSFPPRPESRSGISSPRVGPREEDNRVNTGGRYKRGVDGMMGRGQGNMWRGVPSWPSTLPNGYIPFQHVPPHGGFQTMMPQFPSPSLFGVRPSMEMNHQGISYHIPDADRFSGHMRPLGWQNMMDASSASHMHGFFGDMSNSGFRDDSNMYGGSEWDHNRRMQGRGWDSGADEWKTRNGDASMEVSSMSVKDDNSAQVADDESLGGQTSHSDNNRAKSVEAGSNLTSPAKEVHASSPKVTAEVAAEDLVSETIDNTERYRRHYLSKLDISAGLADSELRKCISLLIGEDHLTVDDGTAVFVNLKEGGKRVPKSNSTSLAALSLLPSQNFSVFQIAMDFYKEQRFEIKGLPNVKNHGPSQVSPSNLVKVENNDEVKVISSMETSDVKIGDVSDSDTSQNELQKVPSHVGTEMEIETQDTGSLSPNPDKSPEALKAVASDDIEGYVQAVASDNIEGDEQETKPKPDDGAGVDQTMEPAPEHDGVPEDDPVTLSVASPAPEHDGVPEDDPVTLSVASPARVAMDVDERKDLSVDENMEEAEEKKEADDGYGDGDGSVVVGDVSPKVTEPLVHESDESVISRIHDSPQSTH</sequence>
<dbReference type="PANTHER" id="PTHR34837:SF1">
    <property type="entry name" value="LOW PROTEIN: ZINC FINGER CCCH DOMAIN PROTEIN"/>
    <property type="match status" value="1"/>
</dbReference>
<feature type="region of interest" description="Disordered" evidence="1">
    <location>
        <begin position="1046"/>
        <end position="1183"/>
    </location>
</feature>
<keyword evidence="2" id="KW-1185">Reference proteome</keyword>
<feature type="compositionally biased region" description="Basic residues" evidence="1">
    <location>
        <begin position="1"/>
        <end position="11"/>
    </location>
</feature>
<dbReference type="RefSeq" id="XP_010445803.1">
    <property type="nucleotide sequence ID" value="XM_010447501.1"/>
</dbReference>
<feature type="compositionally biased region" description="Basic and acidic residues" evidence="1">
    <location>
        <begin position="198"/>
        <end position="431"/>
    </location>
</feature>
<feature type="compositionally biased region" description="Basic and acidic residues" evidence="1">
    <location>
        <begin position="91"/>
        <end position="188"/>
    </location>
</feature>
<feature type="region of interest" description="Disordered" evidence="1">
    <location>
        <begin position="981"/>
        <end position="1026"/>
    </location>
</feature>
<feature type="compositionally biased region" description="Polar residues" evidence="1">
    <location>
        <begin position="1012"/>
        <end position="1021"/>
    </location>
</feature>
<reference evidence="2" key="1">
    <citation type="journal article" date="2014" name="Nat. Commun.">
        <title>The emerging biofuel crop Camelina sativa retains a highly undifferentiated hexaploid genome structure.</title>
        <authorList>
            <person name="Kagale S."/>
            <person name="Koh C."/>
            <person name="Nixon J."/>
            <person name="Bollina V."/>
            <person name="Clarke W.E."/>
            <person name="Tuteja R."/>
            <person name="Spillane C."/>
            <person name="Robinson S.J."/>
            <person name="Links M.G."/>
            <person name="Clarke C."/>
            <person name="Higgins E.E."/>
            <person name="Huebert T."/>
            <person name="Sharpe A.G."/>
            <person name="Parkin I.A."/>
        </authorList>
    </citation>
    <scope>NUCLEOTIDE SEQUENCE [LARGE SCALE GENOMIC DNA]</scope>
    <source>
        <strain evidence="2">cv. DH55</strain>
    </source>
</reference>
<protein>
    <submittedName>
        <fullName evidence="3">Uncharacterized protein DDB_G0283697-like</fullName>
    </submittedName>
</protein>
<name>A0ABM0USY8_CAMSA</name>
<dbReference type="PANTHER" id="PTHR34837">
    <property type="entry name" value="OS05G0595500 PROTEIN"/>
    <property type="match status" value="1"/>
</dbReference>
<evidence type="ECO:0000313" key="2">
    <source>
        <dbReference type="Proteomes" id="UP000694864"/>
    </source>
</evidence>
<feature type="compositionally biased region" description="Polar residues" evidence="1">
    <location>
        <begin position="459"/>
        <end position="480"/>
    </location>
</feature>
<reference evidence="3" key="2">
    <citation type="submission" date="2025-08" db="UniProtKB">
        <authorList>
            <consortium name="RefSeq"/>
        </authorList>
    </citation>
    <scope>IDENTIFICATION</scope>
</reference>
<feature type="region of interest" description="Disordered" evidence="1">
    <location>
        <begin position="748"/>
        <end position="834"/>
    </location>
</feature>
<proteinExistence type="predicted"/>
<accession>A0ABM0USY8</accession>
<feature type="compositionally biased region" description="Basic and acidic residues" evidence="1">
    <location>
        <begin position="445"/>
        <end position="458"/>
    </location>
</feature>
<feature type="compositionally biased region" description="Basic and acidic residues" evidence="1">
    <location>
        <begin position="1116"/>
        <end position="1125"/>
    </location>
</feature>
<evidence type="ECO:0000313" key="3">
    <source>
        <dbReference type="RefSeq" id="XP_010445803.1"/>
    </source>
</evidence>
<feature type="compositionally biased region" description="Basic and acidic residues" evidence="1">
    <location>
        <begin position="552"/>
        <end position="565"/>
    </location>
</feature>
<feature type="compositionally biased region" description="Basic and acidic residues" evidence="1">
    <location>
        <begin position="12"/>
        <end position="59"/>
    </location>
</feature>
<evidence type="ECO:0000256" key="1">
    <source>
        <dbReference type="SAM" id="MobiDB-lite"/>
    </source>
</evidence>
<gene>
    <name evidence="3" type="primary">LOC104728536</name>
</gene>
<dbReference type="GeneID" id="104728536"/>
<feature type="compositionally biased region" description="Polar residues" evidence="1">
    <location>
        <begin position="586"/>
        <end position="598"/>
    </location>
</feature>
<feature type="compositionally biased region" description="Basic and acidic residues" evidence="1">
    <location>
        <begin position="499"/>
        <end position="509"/>
    </location>
</feature>
<feature type="region of interest" description="Disordered" evidence="1">
    <location>
        <begin position="1"/>
        <end position="573"/>
    </location>
</feature>
<feature type="region of interest" description="Disordered" evidence="1">
    <location>
        <begin position="586"/>
        <end position="638"/>
    </location>
</feature>
<organism evidence="2 3">
    <name type="scientific">Camelina sativa</name>
    <name type="common">False flax</name>
    <name type="synonym">Myagrum sativum</name>
    <dbReference type="NCBI Taxonomy" id="90675"/>
    <lineage>
        <taxon>Eukaryota</taxon>
        <taxon>Viridiplantae</taxon>
        <taxon>Streptophyta</taxon>
        <taxon>Embryophyta</taxon>
        <taxon>Tracheophyta</taxon>
        <taxon>Spermatophyta</taxon>
        <taxon>Magnoliopsida</taxon>
        <taxon>eudicotyledons</taxon>
        <taxon>Gunneridae</taxon>
        <taxon>Pentapetalae</taxon>
        <taxon>rosids</taxon>
        <taxon>malvids</taxon>
        <taxon>Brassicales</taxon>
        <taxon>Brassicaceae</taxon>
        <taxon>Camelineae</taxon>
        <taxon>Camelina</taxon>
    </lineage>
</organism>